<evidence type="ECO:0000313" key="7">
    <source>
        <dbReference type="Proteomes" id="UP001144096"/>
    </source>
</evidence>
<feature type="domain" description="HTH lysR-type" evidence="5">
    <location>
        <begin position="4"/>
        <end position="61"/>
    </location>
</feature>
<dbReference type="RefSeq" id="WP_257925084.1">
    <property type="nucleotide sequence ID" value="NZ_JAMXQV010000026.1"/>
</dbReference>
<evidence type="ECO:0000256" key="3">
    <source>
        <dbReference type="ARBA" id="ARBA00023125"/>
    </source>
</evidence>
<dbReference type="Pfam" id="PF00126">
    <property type="entry name" value="HTH_1"/>
    <property type="match status" value="1"/>
</dbReference>
<keyword evidence="7" id="KW-1185">Reference proteome</keyword>
<dbReference type="InterPro" id="IPR036390">
    <property type="entry name" value="WH_DNA-bd_sf"/>
</dbReference>
<dbReference type="GO" id="GO:0003700">
    <property type="term" value="F:DNA-binding transcription factor activity"/>
    <property type="evidence" value="ECO:0007669"/>
    <property type="project" value="InterPro"/>
</dbReference>
<dbReference type="Gene3D" id="3.40.190.10">
    <property type="entry name" value="Periplasmic binding protein-like II"/>
    <property type="match status" value="2"/>
</dbReference>
<keyword evidence="2" id="KW-0805">Transcription regulation</keyword>
<dbReference type="GO" id="GO:0032993">
    <property type="term" value="C:protein-DNA complex"/>
    <property type="evidence" value="ECO:0007669"/>
    <property type="project" value="TreeGrafter"/>
</dbReference>
<comment type="caution">
    <text evidence="6">The sequence shown here is derived from an EMBL/GenBank/DDBJ whole genome shotgun (WGS) entry which is preliminary data.</text>
</comment>
<dbReference type="PROSITE" id="PS50931">
    <property type="entry name" value="HTH_LYSR"/>
    <property type="match status" value="1"/>
</dbReference>
<evidence type="ECO:0000313" key="6">
    <source>
        <dbReference type="EMBL" id="MCR6488521.1"/>
    </source>
</evidence>
<accession>A0A9X2NGU1</accession>
<dbReference type="Gene3D" id="1.10.10.10">
    <property type="entry name" value="Winged helix-like DNA-binding domain superfamily/Winged helix DNA-binding domain"/>
    <property type="match status" value="1"/>
</dbReference>
<dbReference type="PANTHER" id="PTHR30346:SF0">
    <property type="entry name" value="HCA OPERON TRANSCRIPTIONAL ACTIVATOR HCAR"/>
    <property type="match status" value="1"/>
</dbReference>
<dbReference type="InterPro" id="IPR000847">
    <property type="entry name" value="LysR_HTH_N"/>
</dbReference>
<dbReference type="SUPFAM" id="SSF46785">
    <property type="entry name" value="Winged helix' DNA-binding domain"/>
    <property type="match status" value="1"/>
</dbReference>
<comment type="similarity">
    <text evidence="1">Belongs to the LysR transcriptional regulatory family.</text>
</comment>
<evidence type="ECO:0000256" key="1">
    <source>
        <dbReference type="ARBA" id="ARBA00009437"/>
    </source>
</evidence>
<gene>
    <name evidence="6" type="ORF">M8542_37405</name>
</gene>
<dbReference type="InterPro" id="IPR005119">
    <property type="entry name" value="LysR_subst-bd"/>
</dbReference>
<evidence type="ECO:0000256" key="4">
    <source>
        <dbReference type="ARBA" id="ARBA00023163"/>
    </source>
</evidence>
<protein>
    <submittedName>
        <fullName evidence="6">LysR family transcriptional regulator</fullName>
    </submittedName>
</protein>
<dbReference type="AlphaFoldDB" id="A0A9X2NGU1"/>
<evidence type="ECO:0000259" key="5">
    <source>
        <dbReference type="PROSITE" id="PS50931"/>
    </source>
</evidence>
<dbReference type="FunFam" id="1.10.10.10:FF:000001">
    <property type="entry name" value="LysR family transcriptional regulator"/>
    <property type="match status" value="1"/>
</dbReference>
<dbReference type="PANTHER" id="PTHR30346">
    <property type="entry name" value="TRANSCRIPTIONAL DUAL REGULATOR HCAR-RELATED"/>
    <property type="match status" value="1"/>
</dbReference>
<dbReference type="SUPFAM" id="SSF53850">
    <property type="entry name" value="Periplasmic binding protein-like II"/>
    <property type="match status" value="1"/>
</dbReference>
<sequence length="314" mass="33486">MDDVEVRELRYFRAVAEELNFSRAAERLGMAQPPLSRAIRLLERRLGVQLFERTSRHVSLTPAGNVLFTESAKALDAVTTAVRRTRRAAQQKPALVVTAKPGVATELLRRIADVHADPVEIRVSGSGEQAEMLREGRADVALLGCPGDHDDLDVEVLFTEPRVAALPSGHELAGRAALVCADFTGRPTPFWPDASAADRAYWSGQDVTGRAVTPGPVVHDSAQLLETVALGQAIALLPASVAQWRARADIVYRPVVDATPYSLALAWPAGARDLRIARFVGTALEASAIKNSAVKSSAMKASGALPRPGAVPAG</sequence>
<dbReference type="InterPro" id="IPR036388">
    <property type="entry name" value="WH-like_DNA-bd_sf"/>
</dbReference>
<dbReference type="GO" id="GO:0003677">
    <property type="term" value="F:DNA binding"/>
    <property type="evidence" value="ECO:0007669"/>
    <property type="project" value="UniProtKB-KW"/>
</dbReference>
<keyword evidence="4" id="KW-0804">Transcription</keyword>
<name>A0A9X2NGU1_9PSEU</name>
<dbReference type="CDD" id="cd08414">
    <property type="entry name" value="PBP2_LTTR_aromatics_like"/>
    <property type="match status" value="1"/>
</dbReference>
<reference evidence="6" key="1">
    <citation type="submission" date="2022-06" db="EMBL/GenBank/DDBJ databases">
        <title>Amycolatopsis iheyaensis sp. nov., a new species of the genus Amycolatopsis isolated from soil in Iheya island, Japan.</title>
        <authorList>
            <person name="Ngamcharungchit C."/>
            <person name="Kanto H."/>
            <person name="Take A."/>
            <person name="Intra B."/>
            <person name="Matsumoto A."/>
            <person name="Panbangred W."/>
            <person name="Inahashi Y."/>
        </authorList>
    </citation>
    <scope>NUCLEOTIDE SEQUENCE</scope>
    <source>
        <strain evidence="6">OK19-0408</strain>
    </source>
</reference>
<dbReference type="EMBL" id="JAMXQV010000026">
    <property type="protein sequence ID" value="MCR6488521.1"/>
    <property type="molecule type" value="Genomic_DNA"/>
</dbReference>
<dbReference type="PRINTS" id="PR00039">
    <property type="entry name" value="HTHLYSR"/>
</dbReference>
<keyword evidence="3" id="KW-0238">DNA-binding</keyword>
<organism evidence="6 7">
    <name type="scientific">Amycolatopsis iheyensis</name>
    <dbReference type="NCBI Taxonomy" id="2945988"/>
    <lineage>
        <taxon>Bacteria</taxon>
        <taxon>Bacillati</taxon>
        <taxon>Actinomycetota</taxon>
        <taxon>Actinomycetes</taxon>
        <taxon>Pseudonocardiales</taxon>
        <taxon>Pseudonocardiaceae</taxon>
        <taxon>Amycolatopsis</taxon>
    </lineage>
</organism>
<evidence type="ECO:0000256" key="2">
    <source>
        <dbReference type="ARBA" id="ARBA00023015"/>
    </source>
</evidence>
<proteinExistence type="inferred from homology"/>
<dbReference type="Proteomes" id="UP001144096">
    <property type="component" value="Unassembled WGS sequence"/>
</dbReference>
<dbReference type="Pfam" id="PF03466">
    <property type="entry name" value="LysR_substrate"/>
    <property type="match status" value="1"/>
</dbReference>